<dbReference type="NCBIfam" id="TIGR01007">
    <property type="entry name" value="eps_fam"/>
    <property type="match status" value="1"/>
</dbReference>
<proteinExistence type="inferred from homology"/>
<organism evidence="10 11">
    <name type="scientific">Candidatus Faecalibacterium faecigallinarum</name>
    <dbReference type="NCBI Taxonomy" id="2838577"/>
    <lineage>
        <taxon>Bacteria</taxon>
        <taxon>Bacillati</taxon>
        <taxon>Bacillota</taxon>
        <taxon>Clostridia</taxon>
        <taxon>Eubacteriales</taxon>
        <taxon>Oscillospiraceae</taxon>
        <taxon>Faecalibacterium</taxon>
    </lineage>
</organism>
<dbReference type="GO" id="GO:0004715">
    <property type="term" value="F:non-membrane spanning protein tyrosine kinase activity"/>
    <property type="evidence" value="ECO:0007669"/>
    <property type="project" value="UniProtKB-EC"/>
</dbReference>
<evidence type="ECO:0000256" key="2">
    <source>
        <dbReference type="ARBA" id="ARBA00011903"/>
    </source>
</evidence>
<evidence type="ECO:0000313" key="10">
    <source>
        <dbReference type="EMBL" id="HJC45737.1"/>
    </source>
</evidence>
<feature type="domain" description="AAA" evidence="9">
    <location>
        <begin position="46"/>
        <end position="162"/>
    </location>
</feature>
<dbReference type="Gene3D" id="3.40.50.300">
    <property type="entry name" value="P-loop containing nucleotide triphosphate hydrolases"/>
    <property type="match status" value="1"/>
</dbReference>
<gene>
    <name evidence="10" type="ORF">H9703_06355</name>
</gene>
<evidence type="ECO:0000256" key="5">
    <source>
        <dbReference type="ARBA" id="ARBA00022777"/>
    </source>
</evidence>
<evidence type="ECO:0000256" key="6">
    <source>
        <dbReference type="ARBA" id="ARBA00022840"/>
    </source>
</evidence>
<evidence type="ECO:0000256" key="4">
    <source>
        <dbReference type="ARBA" id="ARBA00022741"/>
    </source>
</evidence>
<keyword evidence="4" id="KW-0547">Nucleotide-binding</keyword>
<dbReference type="CDD" id="cd05387">
    <property type="entry name" value="BY-kinase"/>
    <property type="match status" value="1"/>
</dbReference>
<comment type="similarity">
    <text evidence="1">Belongs to the CpsD/CapB family.</text>
</comment>
<evidence type="ECO:0000256" key="3">
    <source>
        <dbReference type="ARBA" id="ARBA00022679"/>
    </source>
</evidence>
<dbReference type="SUPFAM" id="SSF52540">
    <property type="entry name" value="P-loop containing nucleoside triphosphate hydrolases"/>
    <property type="match status" value="1"/>
</dbReference>
<evidence type="ECO:0000313" key="11">
    <source>
        <dbReference type="Proteomes" id="UP000823906"/>
    </source>
</evidence>
<dbReference type="GO" id="GO:0005886">
    <property type="term" value="C:plasma membrane"/>
    <property type="evidence" value="ECO:0007669"/>
    <property type="project" value="TreeGrafter"/>
</dbReference>
<dbReference type="EC" id="2.7.10.2" evidence="2"/>
<accession>A0A9D2P7R2</accession>
<sequence length="242" mass="27232">MKELELNKIPDLPFDVTEALNQLRINLGFCGDQIKTIMVTSSVPNEGKSFVTMQLWKMIAEVGTPAILIDCDLRNSEIRRKYGVRILRNEKLVGVPHYLAGQAEIEDVIYKTNVPNGYMIPVTSAIANPTILLESPHFAKMLEYCAEHFVYVLVDTPPLGSVADALNIARHCDGSVLVVHGGETPRKMVLNSVQQLKRTDTPLLGVVLNRANVDSKSNLYYHRYYKSGYYYKNYGNHSQSKK</sequence>
<keyword evidence="6" id="KW-0067">ATP-binding</keyword>
<comment type="catalytic activity">
    <reaction evidence="8">
        <text>L-tyrosyl-[protein] + ATP = O-phospho-L-tyrosyl-[protein] + ADP + H(+)</text>
        <dbReference type="Rhea" id="RHEA:10596"/>
        <dbReference type="Rhea" id="RHEA-COMP:10136"/>
        <dbReference type="Rhea" id="RHEA-COMP:20101"/>
        <dbReference type="ChEBI" id="CHEBI:15378"/>
        <dbReference type="ChEBI" id="CHEBI:30616"/>
        <dbReference type="ChEBI" id="CHEBI:46858"/>
        <dbReference type="ChEBI" id="CHEBI:61978"/>
        <dbReference type="ChEBI" id="CHEBI:456216"/>
        <dbReference type="EC" id="2.7.10.2"/>
    </reaction>
</comment>
<evidence type="ECO:0000256" key="7">
    <source>
        <dbReference type="ARBA" id="ARBA00023137"/>
    </source>
</evidence>
<dbReference type="InterPro" id="IPR005702">
    <property type="entry name" value="Wzc-like_C"/>
</dbReference>
<dbReference type="InterPro" id="IPR025669">
    <property type="entry name" value="AAA_dom"/>
</dbReference>
<reference evidence="10" key="2">
    <citation type="submission" date="2021-04" db="EMBL/GenBank/DDBJ databases">
        <authorList>
            <person name="Gilroy R."/>
        </authorList>
    </citation>
    <scope>NUCLEOTIDE SEQUENCE</scope>
    <source>
        <strain evidence="10">ChiSjej5B23-2810</strain>
    </source>
</reference>
<protein>
    <recommendedName>
        <fullName evidence="2">non-specific protein-tyrosine kinase</fullName>
        <ecNumber evidence="2">2.7.10.2</ecNumber>
    </recommendedName>
</protein>
<dbReference type="EMBL" id="DWWN01000042">
    <property type="protein sequence ID" value="HJC45737.1"/>
    <property type="molecule type" value="Genomic_DNA"/>
</dbReference>
<name>A0A9D2P7R2_9FIRM</name>
<keyword evidence="7" id="KW-0829">Tyrosine-protein kinase</keyword>
<comment type="caution">
    <text evidence="10">The sequence shown here is derived from an EMBL/GenBank/DDBJ whole genome shotgun (WGS) entry which is preliminary data.</text>
</comment>
<dbReference type="Proteomes" id="UP000823906">
    <property type="component" value="Unassembled WGS sequence"/>
</dbReference>
<dbReference type="Pfam" id="PF13614">
    <property type="entry name" value="AAA_31"/>
    <property type="match status" value="1"/>
</dbReference>
<reference evidence="10" key="1">
    <citation type="journal article" date="2021" name="PeerJ">
        <title>Extensive microbial diversity within the chicken gut microbiome revealed by metagenomics and culture.</title>
        <authorList>
            <person name="Gilroy R."/>
            <person name="Ravi A."/>
            <person name="Getino M."/>
            <person name="Pursley I."/>
            <person name="Horton D.L."/>
            <person name="Alikhan N.F."/>
            <person name="Baker D."/>
            <person name="Gharbi K."/>
            <person name="Hall N."/>
            <person name="Watson M."/>
            <person name="Adriaenssens E.M."/>
            <person name="Foster-Nyarko E."/>
            <person name="Jarju S."/>
            <person name="Secka A."/>
            <person name="Antonio M."/>
            <person name="Oren A."/>
            <person name="Chaudhuri R.R."/>
            <person name="La Ragione R."/>
            <person name="Hildebrand F."/>
            <person name="Pallen M.J."/>
        </authorList>
    </citation>
    <scope>NUCLEOTIDE SEQUENCE</scope>
    <source>
        <strain evidence="10">ChiSjej5B23-2810</strain>
    </source>
</reference>
<dbReference type="AlphaFoldDB" id="A0A9D2P7R2"/>
<dbReference type="InterPro" id="IPR050445">
    <property type="entry name" value="Bact_polysacc_biosynth/exp"/>
</dbReference>
<dbReference type="InterPro" id="IPR027417">
    <property type="entry name" value="P-loop_NTPase"/>
</dbReference>
<evidence type="ECO:0000256" key="8">
    <source>
        <dbReference type="ARBA" id="ARBA00051245"/>
    </source>
</evidence>
<evidence type="ECO:0000259" key="9">
    <source>
        <dbReference type="Pfam" id="PF13614"/>
    </source>
</evidence>
<dbReference type="PANTHER" id="PTHR32309">
    <property type="entry name" value="TYROSINE-PROTEIN KINASE"/>
    <property type="match status" value="1"/>
</dbReference>
<dbReference type="PANTHER" id="PTHR32309:SF13">
    <property type="entry name" value="FERRIC ENTEROBACTIN TRANSPORT PROTEIN FEPE"/>
    <property type="match status" value="1"/>
</dbReference>
<evidence type="ECO:0000256" key="1">
    <source>
        <dbReference type="ARBA" id="ARBA00007316"/>
    </source>
</evidence>
<dbReference type="GO" id="GO:0005524">
    <property type="term" value="F:ATP binding"/>
    <property type="evidence" value="ECO:0007669"/>
    <property type="project" value="UniProtKB-KW"/>
</dbReference>
<keyword evidence="3" id="KW-0808">Transferase</keyword>
<keyword evidence="5 10" id="KW-0418">Kinase</keyword>